<evidence type="ECO:0000256" key="2">
    <source>
        <dbReference type="SAM" id="MobiDB-lite"/>
    </source>
</evidence>
<keyword evidence="1" id="KW-0175">Coiled coil</keyword>
<name>A0A1L7X3L0_9HELO</name>
<feature type="coiled-coil region" evidence="1">
    <location>
        <begin position="530"/>
        <end position="691"/>
    </location>
</feature>
<dbReference type="AlphaFoldDB" id="A0A1L7X3L0"/>
<keyword evidence="4" id="KW-1185">Reference proteome</keyword>
<evidence type="ECO:0000256" key="1">
    <source>
        <dbReference type="SAM" id="Coils"/>
    </source>
</evidence>
<feature type="compositionally biased region" description="Polar residues" evidence="2">
    <location>
        <begin position="268"/>
        <end position="279"/>
    </location>
</feature>
<evidence type="ECO:0000313" key="3">
    <source>
        <dbReference type="EMBL" id="CZR59608.1"/>
    </source>
</evidence>
<accession>A0A1L7X3L0</accession>
<feature type="compositionally biased region" description="Low complexity" evidence="2">
    <location>
        <begin position="258"/>
        <end position="267"/>
    </location>
</feature>
<dbReference type="OrthoDB" id="3600237at2759"/>
<dbReference type="EMBL" id="FJOG01000014">
    <property type="protein sequence ID" value="CZR59608.1"/>
    <property type="molecule type" value="Genomic_DNA"/>
</dbReference>
<sequence>MDWVFVERPGFKAAEDLLDAKLRRQGITFTPQALQTLVEFSQKVQLTFDADCRRIDAQTGFTQLLEKASKAASAKANFALATTEVAIWYHFLEFVQQWRVAACKTYYGADVAGVYTQEKHEDPSATGNAAQDMAGPYKNVYSVTPDMLEGSRQIRMKVVAHDKDKKGMSINLTEAAHLHQLYLSVEEKDKVDKKKDPTHPQITAMEKITRAAASRSPNKVRLDSEEVCCLAKLLNSKTLLRWGEKATVPTGKQKETKTQPPTTETRTNASKNNKGQPTSLGLKDENKGVKGPSVKNPLRADHQQTKKYQPPTLDPKIGNEAIATDDRLKAMVTIVSPNIVPSILQTTPSPIITRWLAPLEAAMQGIDEKCGKIEELAKRLDKRALDLEHGYEEELEQERDAYAELEQETQEKIAKLEFELSAANDQINKKSTVDEKRYEELLQAERDSYLKLKKETEEKLGKLESELQTTNSKIEKVKTNHVKREGQWTTKIQTSTNETAMWKDKFEREVGRHDILKLDFEATLEELAGLKGEQSKIAEREAKCAALENELAVLRSSRTNPQLEKANIAKAVRDATADTQAELEKVQASMAKLQAELQERQAVVVDLIKHSEQREAIFNEENAKTQVGMASLQAKLQEKQKELANQIQHADQCEGAVIQKQATLDKQVQHSNDCESNIKEKDAKIAELQKSLIATDQMHVKAMLNLKEARRETSPDPTIVRALDEERMACTHLKDQLTSAANALKALALQLETEGGL</sequence>
<feature type="coiled-coil region" evidence="1">
    <location>
        <begin position="388"/>
        <end position="480"/>
    </location>
</feature>
<evidence type="ECO:0000313" key="4">
    <source>
        <dbReference type="Proteomes" id="UP000184330"/>
    </source>
</evidence>
<organism evidence="3 4">
    <name type="scientific">Phialocephala subalpina</name>
    <dbReference type="NCBI Taxonomy" id="576137"/>
    <lineage>
        <taxon>Eukaryota</taxon>
        <taxon>Fungi</taxon>
        <taxon>Dikarya</taxon>
        <taxon>Ascomycota</taxon>
        <taxon>Pezizomycotina</taxon>
        <taxon>Leotiomycetes</taxon>
        <taxon>Helotiales</taxon>
        <taxon>Mollisiaceae</taxon>
        <taxon>Phialocephala</taxon>
        <taxon>Phialocephala fortinii species complex</taxon>
    </lineage>
</organism>
<feature type="region of interest" description="Disordered" evidence="2">
    <location>
        <begin position="245"/>
        <end position="318"/>
    </location>
</feature>
<proteinExistence type="predicted"/>
<gene>
    <name evidence="3" type="ORF">PAC_09502</name>
</gene>
<dbReference type="Proteomes" id="UP000184330">
    <property type="component" value="Unassembled WGS sequence"/>
</dbReference>
<protein>
    <submittedName>
        <fullName evidence="3">Uncharacterized protein</fullName>
    </submittedName>
</protein>
<reference evidence="3 4" key="1">
    <citation type="submission" date="2016-03" db="EMBL/GenBank/DDBJ databases">
        <authorList>
            <person name="Ploux O."/>
        </authorList>
    </citation>
    <scope>NUCLEOTIDE SEQUENCE [LARGE SCALE GENOMIC DNA]</scope>
    <source>
        <strain evidence="3 4">UAMH 11012</strain>
    </source>
</reference>